<feature type="compositionally biased region" description="Basic and acidic residues" evidence="1">
    <location>
        <begin position="212"/>
        <end position="235"/>
    </location>
</feature>
<gene>
    <name evidence="2" type="ORF">Cni_G14839</name>
</gene>
<dbReference type="Proteomes" id="UP001327560">
    <property type="component" value="Chromosome 4"/>
</dbReference>
<sequence>MPAAMARSTEDEGEGAAAEHDFALRYSQDRDGRSFLLPLPPSQPPDIRDWFSSYVYESPDSLGLPDGVGSPALPHEAEEEYETQDPVHRSRKEDTILIDFPTHEKNLNHGIQNADSFVLKFGGRTHRENSASDSSPGRVPLRSKCKDVPQQERLSRLNSLVQENVNYLSANVEWDGLISVKNEEDLRRNDQRIPSKWTREGDLSDIPQIPVTEKDELSTRNKQTGKEPKEFREENFVQSKRKVSLKKLFGEELHVSHGEKNGSSLSSSSLDRCPAKYSQFDIAGHLEENKGCGRIHSNARDINTKEEDEGHWNEDLSLHDNAENAKDTSGFISTKNKEKCIQEEQASGLNLIRKAKFEDMASKAAITSEDARETMRFREKNGAFKGKEQVIGTNRSPLRDKTNYQTAAATSEVPGKWQCPRRAKADMGPPTKQLRLDCWFNRLNVHSKIM</sequence>
<evidence type="ECO:0000256" key="1">
    <source>
        <dbReference type="SAM" id="MobiDB-lite"/>
    </source>
</evidence>
<reference evidence="2 3" key="1">
    <citation type="submission" date="2023-10" db="EMBL/GenBank/DDBJ databases">
        <title>Chromosome-scale genome assembly provides insights into flower coloration mechanisms of Canna indica.</title>
        <authorList>
            <person name="Li C."/>
        </authorList>
    </citation>
    <scope>NUCLEOTIDE SEQUENCE [LARGE SCALE GENOMIC DNA]</scope>
    <source>
        <tissue evidence="2">Flower</tissue>
    </source>
</reference>
<name>A0AAQ3KH09_9LILI</name>
<organism evidence="2 3">
    <name type="scientific">Canna indica</name>
    <name type="common">Indian-shot</name>
    <dbReference type="NCBI Taxonomy" id="4628"/>
    <lineage>
        <taxon>Eukaryota</taxon>
        <taxon>Viridiplantae</taxon>
        <taxon>Streptophyta</taxon>
        <taxon>Embryophyta</taxon>
        <taxon>Tracheophyta</taxon>
        <taxon>Spermatophyta</taxon>
        <taxon>Magnoliopsida</taxon>
        <taxon>Liliopsida</taxon>
        <taxon>Zingiberales</taxon>
        <taxon>Cannaceae</taxon>
        <taxon>Canna</taxon>
    </lineage>
</organism>
<protein>
    <submittedName>
        <fullName evidence="2">Uncharacterized protein</fullName>
    </submittedName>
</protein>
<dbReference type="PANTHER" id="PTHR36368">
    <property type="entry name" value="ATP-DEPENDENT CASEINOLYTIC PROTEASE/CROTONASE FAMILY PROTEIN"/>
    <property type="match status" value="1"/>
</dbReference>
<evidence type="ECO:0000313" key="3">
    <source>
        <dbReference type="Proteomes" id="UP001327560"/>
    </source>
</evidence>
<feature type="region of interest" description="Disordered" evidence="1">
    <location>
        <begin position="61"/>
        <end position="90"/>
    </location>
</feature>
<feature type="region of interest" description="Disordered" evidence="1">
    <location>
        <begin position="210"/>
        <end position="235"/>
    </location>
</feature>
<accession>A0AAQ3KH09</accession>
<feature type="region of interest" description="Disordered" evidence="1">
    <location>
        <begin position="1"/>
        <end position="22"/>
    </location>
</feature>
<keyword evidence="3" id="KW-1185">Reference proteome</keyword>
<dbReference type="EMBL" id="CP136893">
    <property type="protein sequence ID" value="WOL06107.1"/>
    <property type="molecule type" value="Genomic_DNA"/>
</dbReference>
<dbReference type="PANTHER" id="PTHR36368:SF1">
    <property type="entry name" value="ATP-DEPENDENT CASEINOLYTIC PROTEASE_CROTONASE FAMILY PROTEIN"/>
    <property type="match status" value="1"/>
</dbReference>
<evidence type="ECO:0000313" key="2">
    <source>
        <dbReference type="EMBL" id="WOL06107.1"/>
    </source>
</evidence>
<proteinExistence type="predicted"/>
<dbReference type="AlphaFoldDB" id="A0AAQ3KH09"/>